<accession>A0A1G2H398</accession>
<feature type="coiled-coil region" evidence="1">
    <location>
        <begin position="70"/>
        <end position="118"/>
    </location>
</feature>
<organism evidence="5 6">
    <name type="scientific">Candidatus Ryanbacteria bacterium RIFCSPLOWO2_12_FULL_47_9c</name>
    <dbReference type="NCBI Taxonomy" id="1802131"/>
    <lineage>
        <taxon>Bacteria</taxon>
        <taxon>Candidatus Ryaniibacteriota</taxon>
    </lineage>
</organism>
<dbReference type="PROSITE" id="PS51782">
    <property type="entry name" value="LYSM"/>
    <property type="match status" value="1"/>
</dbReference>
<evidence type="ECO:0000259" key="4">
    <source>
        <dbReference type="PROSITE" id="PS51782"/>
    </source>
</evidence>
<dbReference type="Proteomes" id="UP000178996">
    <property type="component" value="Unassembled WGS sequence"/>
</dbReference>
<dbReference type="InterPro" id="IPR018392">
    <property type="entry name" value="LysM"/>
</dbReference>
<name>A0A1G2H398_9BACT</name>
<keyword evidence="1" id="KW-0175">Coiled coil</keyword>
<evidence type="ECO:0000313" key="5">
    <source>
        <dbReference type="EMBL" id="OGZ56711.1"/>
    </source>
</evidence>
<protein>
    <recommendedName>
        <fullName evidence="4">LysM domain-containing protein</fullName>
    </recommendedName>
</protein>
<keyword evidence="2" id="KW-0812">Transmembrane</keyword>
<feature type="domain" description="LysM" evidence="4">
    <location>
        <begin position="25"/>
        <end position="69"/>
    </location>
</feature>
<feature type="chain" id="PRO_5009583066" description="LysM domain-containing protein" evidence="3">
    <location>
        <begin position="24"/>
        <end position="210"/>
    </location>
</feature>
<evidence type="ECO:0000313" key="6">
    <source>
        <dbReference type="Proteomes" id="UP000178996"/>
    </source>
</evidence>
<keyword evidence="2" id="KW-1133">Transmembrane helix</keyword>
<evidence type="ECO:0000256" key="2">
    <source>
        <dbReference type="SAM" id="Phobius"/>
    </source>
</evidence>
<dbReference type="EMBL" id="MHOB01000044">
    <property type="protein sequence ID" value="OGZ56711.1"/>
    <property type="molecule type" value="Genomic_DNA"/>
</dbReference>
<reference evidence="5 6" key="1">
    <citation type="journal article" date="2016" name="Nat. Commun.">
        <title>Thousands of microbial genomes shed light on interconnected biogeochemical processes in an aquifer system.</title>
        <authorList>
            <person name="Anantharaman K."/>
            <person name="Brown C.T."/>
            <person name="Hug L.A."/>
            <person name="Sharon I."/>
            <person name="Castelle C.J."/>
            <person name="Probst A.J."/>
            <person name="Thomas B.C."/>
            <person name="Singh A."/>
            <person name="Wilkins M.J."/>
            <person name="Karaoz U."/>
            <person name="Brodie E.L."/>
            <person name="Williams K.H."/>
            <person name="Hubbard S.S."/>
            <person name="Banfield J.F."/>
        </authorList>
    </citation>
    <scope>NUCLEOTIDE SEQUENCE [LARGE SCALE GENOMIC DNA]</scope>
</reference>
<keyword evidence="3" id="KW-0732">Signal</keyword>
<comment type="caution">
    <text evidence="5">The sequence shown here is derived from an EMBL/GenBank/DDBJ whole genome shotgun (WGS) entry which is preliminary data.</text>
</comment>
<keyword evidence="2" id="KW-0472">Membrane</keyword>
<proteinExistence type="predicted"/>
<evidence type="ECO:0000256" key="3">
    <source>
        <dbReference type="SAM" id="SignalP"/>
    </source>
</evidence>
<dbReference type="AlphaFoldDB" id="A0A1G2H398"/>
<dbReference type="Gene3D" id="3.10.350.10">
    <property type="entry name" value="LysM domain"/>
    <property type="match status" value="1"/>
</dbReference>
<evidence type="ECO:0000256" key="1">
    <source>
        <dbReference type="SAM" id="Coils"/>
    </source>
</evidence>
<feature type="signal peptide" evidence="3">
    <location>
        <begin position="1"/>
        <end position="23"/>
    </location>
</feature>
<feature type="transmembrane region" description="Helical" evidence="2">
    <location>
        <begin position="139"/>
        <end position="158"/>
    </location>
</feature>
<sequence length="210" mass="22970">MRGLLKSVLLAIALAAIASSAEARRTYVIRPGDTPDGLRSKFTPSLAEVKRANPGVDLDVLRVGDTVIDSRHEDEDIDAFRREIADLKAKLASVTSERDKLKSELSRLEAHASELEARVAEISPQAATARYYQGQFNRWVGALGVALAVALVTTWLQVRSRGRLDRKILEIQKELAAERSAVANTLAQRARAATIPPLPVEKVANISARR</sequence>
<dbReference type="InterPro" id="IPR036779">
    <property type="entry name" value="LysM_dom_sf"/>
</dbReference>
<gene>
    <name evidence="5" type="ORF">A3G60_02315</name>
</gene>
<dbReference type="Gene3D" id="1.20.5.1700">
    <property type="match status" value="1"/>
</dbReference>